<evidence type="ECO:0000313" key="1">
    <source>
        <dbReference type="EMBL" id="GED00266.1"/>
    </source>
</evidence>
<organism evidence="1 2">
    <name type="scientific">Kocuria varians</name>
    <name type="common">Micrococcus varians</name>
    <dbReference type="NCBI Taxonomy" id="1272"/>
    <lineage>
        <taxon>Bacteria</taxon>
        <taxon>Bacillati</taxon>
        <taxon>Actinomycetota</taxon>
        <taxon>Actinomycetes</taxon>
        <taxon>Micrococcales</taxon>
        <taxon>Micrococcaceae</taxon>
        <taxon>Kocuria</taxon>
    </lineage>
</organism>
<name>A0A4Y4D4Z4_KOCVA</name>
<dbReference type="OrthoDB" id="4881146at2"/>
<proteinExistence type="predicted"/>
<comment type="caution">
    <text evidence="1">The sequence shown here is derived from an EMBL/GenBank/DDBJ whole genome shotgun (WGS) entry which is preliminary data.</text>
</comment>
<dbReference type="Proteomes" id="UP000315730">
    <property type="component" value="Unassembled WGS sequence"/>
</dbReference>
<dbReference type="EMBL" id="BJNW01000029">
    <property type="protein sequence ID" value="GED00266.1"/>
    <property type="molecule type" value="Genomic_DNA"/>
</dbReference>
<reference evidence="1 2" key="1">
    <citation type="submission" date="2019-06" db="EMBL/GenBank/DDBJ databases">
        <title>Whole genome shotgun sequence of Kocuria varians NBRC 15358.</title>
        <authorList>
            <person name="Hosoyama A."/>
            <person name="Uohara A."/>
            <person name="Ohji S."/>
            <person name="Ichikawa N."/>
        </authorList>
    </citation>
    <scope>NUCLEOTIDE SEQUENCE [LARGE SCALE GENOMIC DNA]</scope>
    <source>
        <strain evidence="1 2">NBRC 15358</strain>
    </source>
</reference>
<dbReference type="AlphaFoldDB" id="A0A4Y4D4Z4"/>
<keyword evidence="2" id="KW-1185">Reference proteome</keyword>
<evidence type="ECO:0000313" key="2">
    <source>
        <dbReference type="Proteomes" id="UP000315730"/>
    </source>
</evidence>
<accession>A0A4Y4D4Z4</accession>
<sequence>MSRRRDPDRPRHSLFKRFDDFVMKFVGPADRSSLDLRGNERMSAETQRWYDDLQSEYEMVKDANGQSYLRRREG</sequence>
<gene>
    <name evidence="1" type="ORF">KVA01_24200</name>
</gene>
<dbReference type="RefSeq" id="WP_068471182.1">
    <property type="nucleotide sequence ID" value="NZ_BJNW01000029.1"/>
</dbReference>
<protein>
    <submittedName>
        <fullName evidence="1">Uncharacterized protein</fullName>
    </submittedName>
</protein>